<dbReference type="AlphaFoldDB" id="A0A382HBB2"/>
<dbReference type="Pfam" id="PF13419">
    <property type="entry name" value="HAD_2"/>
    <property type="match status" value="1"/>
</dbReference>
<accession>A0A382HBB2</accession>
<protein>
    <recommendedName>
        <fullName evidence="2">HAD family phosphatase</fullName>
    </recommendedName>
</protein>
<dbReference type="InterPro" id="IPR023214">
    <property type="entry name" value="HAD_sf"/>
</dbReference>
<dbReference type="Gene3D" id="1.10.150.240">
    <property type="entry name" value="Putative phosphatase, domain 2"/>
    <property type="match status" value="1"/>
</dbReference>
<dbReference type="SUPFAM" id="SSF56784">
    <property type="entry name" value="HAD-like"/>
    <property type="match status" value="1"/>
</dbReference>
<dbReference type="InterPro" id="IPR041492">
    <property type="entry name" value="HAD_2"/>
</dbReference>
<feature type="non-terminal residue" evidence="1">
    <location>
        <position position="70"/>
    </location>
</feature>
<organism evidence="1">
    <name type="scientific">marine metagenome</name>
    <dbReference type="NCBI Taxonomy" id="408172"/>
    <lineage>
        <taxon>unclassified sequences</taxon>
        <taxon>metagenomes</taxon>
        <taxon>ecological metagenomes</taxon>
    </lineage>
</organism>
<dbReference type="Gene3D" id="3.40.50.1000">
    <property type="entry name" value="HAD superfamily/HAD-like"/>
    <property type="match status" value="1"/>
</dbReference>
<dbReference type="InterPro" id="IPR023198">
    <property type="entry name" value="PGP-like_dom2"/>
</dbReference>
<name>A0A382HBB2_9ZZZZ</name>
<evidence type="ECO:0000313" key="1">
    <source>
        <dbReference type="EMBL" id="SVB84566.1"/>
    </source>
</evidence>
<evidence type="ECO:0008006" key="2">
    <source>
        <dbReference type="Google" id="ProtNLM"/>
    </source>
</evidence>
<sequence length="70" mass="7611">MSPLEPALVIFDCDGVLVDSEPIANRILAEALTSEGYACSFEQSVERFLGRDLPAIVREVEDGLGQKLSE</sequence>
<reference evidence="1" key="1">
    <citation type="submission" date="2018-05" db="EMBL/GenBank/DDBJ databases">
        <authorList>
            <person name="Lanie J.A."/>
            <person name="Ng W.-L."/>
            <person name="Kazmierczak K.M."/>
            <person name="Andrzejewski T.M."/>
            <person name="Davidsen T.M."/>
            <person name="Wayne K.J."/>
            <person name="Tettelin H."/>
            <person name="Glass J.I."/>
            <person name="Rusch D."/>
            <person name="Podicherti R."/>
            <person name="Tsui H.-C.T."/>
            <person name="Winkler M.E."/>
        </authorList>
    </citation>
    <scope>NUCLEOTIDE SEQUENCE</scope>
</reference>
<dbReference type="InterPro" id="IPR036412">
    <property type="entry name" value="HAD-like_sf"/>
</dbReference>
<dbReference type="EMBL" id="UINC01060250">
    <property type="protein sequence ID" value="SVB84566.1"/>
    <property type="molecule type" value="Genomic_DNA"/>
</dbReference>
<proteinExistence type="predicted"/>
<gene>
    <name evidence="1" type="ORF">METZ01_LOCUS237420</name>
</gene>